<dbReference type="EMBL" id="JABBGA010000007">
    <property type="protein sequence ID" value="NML26259.1"/>
    <property type="molecule type" value="Genomic_DNA"/>
</dbReference>
<dbReference type="Gene3D" id="3.40.50.1820">
    <property type="entry name" value="alpha/beta hydrolase"/>
    <property type="match status" value="1"/>
</dbReference>
<dbReference type="InterPro" id="IPR029058">
    <property type="entry name" value="AB_hydrolase_fold"/>
</dbReference>
<dbReference type="GO" id="GO:0055088">
    <property type="term" value="P:lipid homeostasis"/>
    <property type="evidence" value="ECO:0007669"/>
    <property type="project" value="TreeGrafter"/>
</dbReference>
<name>A0A848G4S7_9RHOO</name>
<dbReference type="PANTHER" id="PTHR42886:SF42">
    <property type="entry name" value="ALPHA_BETA-HYDROLASES SUPERFAMILY PROTEIN"/>
    <property type="match status" value="1"/>
</dbReference>
<dbReference type="RefSeq" id="WP_169145796.1">
    <property type="nucleotide sequence ID" value="NZ_JABBGA010000007.1"/>
</dbReference>
<dbReference type="InterPro" id="IPR000073">
    <property type="entry name" value="AB_hydrolase_1"/>
</dbReference>
<evidence type="ECO:0000259" key="1">
    <source>
        <dbReference type="Pfam" id="PF12697"/>
    </source>
</evidence>
<dbReference type="AlphaFoldDB" id="A0A848G4S7"/>
<dbReference type="PANTHER" id="PTHR42886">
    <property type="entry name" value="RE40534P-RELATED"/>
    <property type="match status" value="1"/>
</dbReference>
<dbReference type="Proteomes" id="UP000580043">
    <property type="component" value="Unassembled WGS sequence"/>
</dbReference>
<dbReference type="GO" id="GO:0006654">
    <property type="term" value="P:phosphatidic acid biosynthetic process"/>
    <property type="evidence" value="ECO:0007669"/>
    <property type="project" value="TreeGrafter"/>
</dbReference>
<accession>A0A848G4S7</accession>
<gene>
    <name evidence="2" type="ORF">HHL15_10950</name>
</gene>
<dbReference type="GO" id="GO:0052689">
    <property type="term" value="F:carboxylic ester hydrolase activity"/>
    <property type="evidence" value="ECO:0007669"/>
    <property type="project" value="TreeGrafter"/>
</dbReference>
<keyword evidence="2" id="KW-0378">Hydrolase</keyword>
<reference evidence="2 3" key="1">
    <citation type="submission" date="2020-04" db="EMBL/GenBank/DDBJ databases">
        <title>Zoogloea sp. G-4-1-14 isolated from soil.</title>
        <authorList>
            <person name="Dahal R.H."/>
        </authorList>
    </citation>
    <scope>NUCLEOTIDE SEQUENCE [LARGE SCALE GENOMIC DNA]</scope>
    <source>
        <strain evidence="2 3">G-4-1-14</strain>
    </source>
</reference>
<keyword evidence="3" id="KW-1185">Reference proteome</keyword>
<organism evidence="2 3">
    <name type="scientific">Zoogloea dura</name>
    <dbReference type="NCBI Taxonomy" id="2728840"/>
    <lineage>
        <taxon>Bacteria</taxon>
        <taxon>Pseudomonadati</taxon>
        <taxon>Pseudomonadota</taxon>
        <taxon>Betaproteobacteria</taxon>
        <taxon>Rhodocyclales</taxon>
        <taxon>Zoogloeaceae</taxon>
        <taxon>Zoogloea</taxon>
    </lineage>
</organism>
<proteinExistence type="predicted"/>
<protein>
    <submittedName>
        <fullName evidence="2">Alpha/beta hydrolase</fullName>
    </submittedName>
</protein>
<evidence type="ECO:0000313" key="2">
    <source>
        <dbReference type="EMBL" id="NML26259.1"/>
    </source>
</evidence>
<dbReference type="GO" id="GO:0042171">
    <property type="term" value="F:lysophosphatidic acid acyltransferase activity"/>
    <property type="evidence" value="ECO:0007669"/>
    <property type="project" value="TreeGrafter"/>
</dbReference>
<comment type="caution">
    <text evidence="2">The sequence shown here is derived from an EMBL/GenBank/DDBJ whole genome shotgun (WGS) entry which is preliminary data.</text>
</comment>
<evidence type="ECO:0000313" key="3">
    <source>
        <dbReference type="Proteomes" id="UP000580043"/>
    </source>
</evidence>
<sequence>MNRSRFGDLEVLCRAPSVPSCETPLLFVHGAYTGAWCWDEYFLKYFASKGYSSYAVSLSGHGGSRGGAYLDSFSIADYVDDVAEVVGKLPVAPVLIGHSMGGMVVQKYLEKHSAPAVVLISSVPPQGLLGSAFGLAFSKPGLLGDLNRIMGGGQPQMETLRHALFHEAIELERLQRYYHLCQPESHRAIWDMSLFDLPFVSRMQLPPMLVMGAQHDVLIPPEQVRMTAQRYGVDSLILPGLGHGMMMESDWQQAADPIVAWLKTLDL</sequence>
<dbReference type="Pfam" id="PF12697">
    <property type="entry name" value="Abhydrolase_6"/>
    <property type="match status" value="1"/>
</dbReference>
<dbReference type="SUPFAM" id="SSF53474">
    <property type="entry name" value="alpha/beta-Hydrolases"/>
    <property type="match status" value="1"/>
</dbReference>
<feature type="domain" description="AB hydrolase-1" evidence="1">
    <location>
        <begin position="25"/>
        <end position="255"/>
    </location>
</feature>